<keyword evidence="3" id="KW-1185">Reference proteome</keyword>
<feature type="signal peptide" evidence="1">
    <location>
        <begin position="1"/>
        <end position="26"/>
    </location>
</feature>
<organism evidence="2 3">
    <name type="scientific">Candidatus Thiodiazotropha endolucinida</name>
    <dbReference type="NCBI Taxonomy" id="1655433"/>
    <lineage>
        <taxon>Bacteria</taxon>
        <taxon>Pseudomonadati</taxon>
        <taxon>Pseudomonadota</taxon>
        <taxon>Gammaproteobacteria</taxon>
        <taxon>Chromatiales</taxon>
        <taxon>Sedimenticolaceae</taxon>
        <taxon>Candidatus Thiodiazotropha</taxon>
    </lineage>
</organism>
<evidence type="ECO:0000313" key="3">
    <source>
        <dbReference type="Proteomes" id="UP000094769"/>
    </source>
</evidence>
<dbReference type="RefSeq" id="WP_083220448.1">
    <property type="nucleotide sequence ID" value="NZ_MARB01000001.1"/>
</dbReference>
<dbReference type="EMBL" id="MARB01000001">
    <property type="protein sequence ID" value="ODJ89530.1"/>
    <property type="molecule type" value="Genomic_DNA"/>
</dbReference>
<sequence length="95" mass="11134">MMNKQLKSVLMIAMTVLLLSSHNLHAEQRLDLEGTAIFGNKESPNILYVVPWRSAKRLTNMMPPETGRRDELFAPLDRDVFRRQIDWYQTFSEKP</sequence>
<gene>
    <name evidence="2" type="ORF">CODIS_00900</name>
</gene>
<dbReference type="OrthoDB" id="5397661at2"/>
<evidence type="ECO:0000313" key="2">
    <source>
        <dbReference type="EMBL" id="ODJ89530.1"/>
    </source>
</evidence>
<proteinExistence type="predicted"/>
<reference evidence="2 3" key="1">
    <citation type="submission" date="2016-06" db="EMBL/GenBank/DDBJ databases">
        <title>Genome sequence of endosymbiont of Candidatus Endolucinida thiodiazotropha.</title>
        <authorList>
            <person name="Poehlein A."/>
            <person name="Koenig S."/>
            <person name="Heiden S.E."/>
            <person name="Thuermer A."/>
            <person name="Voget S."/>
            <person name="Daniel R."/>
            <person name="Markert S."/>
            <person name="Gros O."/>
            <person name="Schweder T."/>
        </authorList>
    </citation>
    <scope>NUCLEOTIDE SEQUENCE [LARGE SCALE GENOMIC DNA]</scope>
    <source>
        <strain evidence="2 3">COS</strain>
    </source>
</reference>
<accession>A0A7Z1AGZ9</accession>
<name>A0A7Z1AGZ9_9GAMM</name>
<protein>
    <submittedName>
        <fullName evidence="2">Uncharacterized protein</fullName>
    </submittedName>
</protein>
<comment type="caution">
    <text evidence="2">The sequence shown here is derived from an EMBL/GenBank/DDBJ whole genome shotgun (WGS) entry which is preliminary data.</text>
</comment>
<dbReference type="Proteomes" id="UP000094769">
    <property type="component" value="Unassembled WGS sequence"/>
</dbReference>
<dbReference type="AlphaFoldDB" id="A0A7Z1AGZ9"/>
<keyword evidence="1" id="KW-0732">Signal</keyword>
<feature type="chain" id="PRO_5030737906" evidence="1">
    <location>
        <begin position="27"/>
        <end position="95"/>
    </location>
</feature>
<evidence type="ECO:0000256" key="1">
    <source>
        <dbReference type="SAM" id="SignalP"/>
    </source>
</evidence>